<reference evidence="1 2" key="1">
    <citation type="submission" date="2014-04" db="EMBL/GenBank/DDBJ databases">
        <title>Genome evolution of avian class.</title>
        <authorList>
            <person name="Zhang G."/>
            <person name="Li C."/>
        </authorList>
    </citation>
    <scope>NUCLEOTIDE SEQUENCE [LARGE SCALE GENOMIC DNA]</scope>
    <source>
        <strain evidence="1">BGI_N332</strain>
    </source>
</reference>
<feature type="non-terminal residue" evidence="1">
    <location>
        <position position="59"/>
    </location>
</feature>
<dbReference type="Proteomes" id="UP000053369">
    <property type="component" value="Unassembled WGS sequence"/>
</dbReference>
<feature type="non-terminal residue" evidence="1">
    <location>
        <position position="1"/>
    </location>
</feature>
<dbReference type="EMBL" id="KK814198">
    <property type="protein sequence ID" value="KFQ37615.1"/>
    <property type="molecule type" value="Genomic_DNA"/>
</dbReference>
<accession>A0A091SB13</accession>
<organism evidence="1 2">
    <name type="scientific">Mesitornis unicolor</name>
    <name type="common">brown roatelo</name>
    <dbReference type="NCBI Taxonomy" id="54374"/>
    <lineage>
        <taxon>Eukaryota</taxon>
        <taxon>Metazoa</taxon>
        <taxon>Chordata</taxon>
        <taxon>Craniata</taxon>
        <taxon>Vertebrata</taxon>
        <taxon>Euteleostomi</taxon>
        <taxon>Archelosauria</taxon>
        <taxon>Archosauria</taxon>
        <taxon>Dinosauria</taxon>
        <taxon>Saurischia</taxon>
        <taxon>Theropoda</taxon>
        <taxon>Coelurosauria</taxon>
        <taxon>Aves</taxon>
        <taxon>Neognathae</taxon>
        <taxon>Neoaves</taxon>
        <taxon>Columbimorphae</taxon>
        <taxon>Mesitornithiformes</taxon>
        <taxon>Mesitornithidae</taxon>
        <taxon>Mesitornis</taxon>
    </lineage>
</organism>
<evidence type="ECO:0000313" key="2">
    <source>
        <dbReference type="Proteomes" id="UP000053369"/>
    </source>
</evidence>
<name>A0A091SB13_9AVES</name>
<keyword evidence="2" id="KW-1185">Reference proteome</keyword>
<dbReference type="AlphaFoldDB" id="A0A091SB13"/>
<sequence>HALRANGPNLFGLELPQGTGLAQTVGFWQRLLPAPISPLCQQLAEGPADSSWCKEGKEQ</sequence>
<proteinExistence type="predicted"/>
<protein>
    <submittedName>
        <fullName evidence="1">Uncharacterized protein</fullName>
    </submittedName>
</protein>
<gene>
    <name evidence="1" type="ORF">N332_06065</name>
</gene>
<evidence type="ECO:0000313" key="1">
    <source>
        <dbReference type="EMBL" id="KFQ37615.1"/>
    </source>
</evidence>